<comment type="caution">
    <text evidence="1">The sequence shown here is derived from an EMBL/GenBank/DDBJ whole genome shotgun (WGS) entry which is preliminary data.</text>
</comment>
<organism evidence="1">
    <name type="scientific">Fusarium oxysporum f. sp. cepae</name>
    <dbReference type="NCBI Taxonomy" id="396571"/>
    <lineage>
        <taxon>Eukaryota</taxon>
        <taxon>Fungi</taxon>
        <taxon>Dikarya</taxon>
        <taxon>Ascomycota</taxon>
        <taxon>Pezizomycotina</taxon>
        <taxon>Sordariomycetes</taxon>
        <taxon>Hypocreomycetidae</taxon>
        <taxon>Hypocreales</taxon>
        <taxon>Nectriaceae</taxon>
        <taxon>Fusarium</taxon>
        <taxon>Fusarium oxysporum species complex</taxon>
    </lineage>
</organism>
<protein>
    <submittedName>
        <fullName evidence="1">Uncharacterized protein</fullName>
    </submittedName>
</protein>
<name>A0A3L6NEC5_FUSOX</name>
<dbReference type="EMBL" id="MRCU01000006">
    <property type="protein sequence ID" value="RKK15817.1"/>
    <property type="molecule type" value="Genomic_DNA"/>
</dbReference>
<proteinExistence type="predicted"/>
<reference evidence="1" key="1">
    <citation type="journal article" date="2018" name="Sci. Rep.">
        <title>Characterisation of pathogen-specific regions and novel effector candidates in Fusarium oxysporum f. sp. cepae.</title>
        <authorList>
            <person name="Armitage A.D."/>
            <person name="Taylor A."/>
            <person name="Sobczyk M.K."/>
            <person name="Baxter L."/>
            <person name="Greenfield B.P."/>
            <person name="Bates H.J."/>
            <person name="Wilson F."/>
            <person name="Jackson A.C."/>
            <person name="Ott S."/>
            <person name="Harrison R.J."/>
            <person name="Clarkson J.P."/>
        </authorList>
    </citation>
    <scope>NUCLEOTIDE SEQUENCE [LARGE SCALE GENOMIC DNA]</scope>
    <source>
        <strain evidence="1">FoC_Fus2</strain>
    </source>
</reference>
<dbReference type="AlphaFoldDB" id="A0A3L6NEC5"/>
<sequence>METGRTRMLQYWMSSDSAPYGMSDLDIYIANRYGPKAAASDWANTPEDWTKIRRKCSYTRTK</sequence>
<gene>
    <name evidence="1" type="ORF">BFJ65_g9394</name>
</gene>
<evidence type="ECO:0000313" key="1">
    <source>
        <dbReference type="EMBL" id="RKK15817.1"/>
    </source>
</evidence>
<dbReference type="Proteomes" id="UP000270866">
    <property type="component" value="Chromosome 8"/>
</dbReference>
<accession>A0A3L6NEC5</accession>